<geneLocation type="plasmid" evidence="1 2">
    <name>unnamed2</name>
</geneLocation>
<name>A0ABZ2NB97_9BACI</name>
<protein>
    <recommendedName>
        <fullName evidence="3">DUF4878 domain-containing protein</fullName>
    </recommendedName>
</protein>
<proteinExistence type="predicted"/>
<keyword evidence="2" id="KW-1185">Reference proteome</keyword>
<dbReference type="Proteomes" id="UP001387364">
    <property type="component" value="Plasmid unnamed2"/>
</dbReference>
<evidence type="ECO:0008006" key="3">
    <source>
        <dbReference type="Google" id="ProtNLM"/>
    </source>
</evidence>
<evidence type="ECO:0000313" key="2">
    <source>
        <dbReference type="Proteomes" id="UP001387364"/>
    </source>
</evidence>
<sequence>MKKIPLTVMSGILALTILGGYSTNKTVQPEEEVEKLVNNYLTALEKKDVSSLVKYADDLRFPNKDEQKQEYSVIVTDENVTNTKLLNLKKISDTEFETTIEVASNGGSSDKLTFPIKQQENGWKIIVGQDM</sequence>
<dbReference type="RefSeq" id="WP_338754914.1">
    <property type="nucleotide sequence ID" value="NZ_CP147406.1"/>
</dbReference>
<keyword evidence="1" id="KW-0614">Plasmid</keyword>
<organism evidence="1 2">
    <name type="scientific">Bacillus kandeliae</name>
    <dbReference type="NCBI Taxonomy" id="3129297"/>
    <lineage>
        <taxon>Bacteria</taxon>
        <taxon>Bacillati</taxon>
        <taxon>Bacillota</taxon>
        <taxon>Bacilli</taxon>
        <taxon>Bacillales</taxon>
        <taxon>Bacillaceae</taxon>
        <taxon>Bacillus</taxon>
    </lineage>
</organism>
<dbReference type="EMBL" id="CP147406">
    <property type="protein sequence ID" value="WXB95023.1"/>
    <property type="molecule type" value="Genomic_DNA"/>
</dbReference>
<accession>A0ABZ2NB97</accession>
<gene>
    <name evidence="1" type="ORF">WDJ61_18775</name>
</gene>
<evidence type="ECO:0000313" key="1">
    <source>
        <dbReference type="EMBL" id="WXB95023.1"/>
    </source>
</evidence>
<reference evidence="1 2" key="1">
    <citation type="submission" date="2024-02" db="EMBL/GenBank/DDBJ databases">
        <title>Seven novel Bacillus-like species.</title>
        <authorList>
            <person name="Liu G."/>
        </authorList>
    </citation>
    <scope>NUCLEOTIDE SEQUENCE [LARGE SCALE GENOMIC DNA]</scope>
    <source>
        <strain evidence="1 2">FJAT-52991</strain>
        <plasmid evidence="1 2">unnamed2</plasmid>
    </source>
</reference>